<dbReference type="Proteomes" id="UP000006238">
    <property type="component" value="Unassembled WGS sequence"/>
</dbReference>
<dbReference type="PANTHER" id="PTHR45663">
    <property type="entry name" value="GEO12009P1"/>
    <property type="match status" value="1"/>
</dbReference>
<feature type="site" description="Contributes to redox potential value" evidence="9">
    <location>
        <position position="33"/>
    </location>
</feature>
<evidence type="ECO:0000256" key="7">
    <source>
        <dbReference type="NCBIfam" id="TIGR01068"/>
    </source>
</evidence>
<evidence type="ECO:0000313" key="12">
    <source>
        <dbReference type="EMBL" id="EFF68467.1"/>
    </source>
</evidence>
<feature type="domain" description="Thioredoxin" evidence="11">
    <location>
        <begin position="1"/>
        <end position="102"/>
    </location>
</feature>
<dbReference type="eggNOG" id="COG3118">
    <property type="taxonomic scope" value="Bacteria"/>
</dbReference>
<feature type="active site" description="Nucleophile" evidence="9">
    <location>
        <position position="31"/>
    </location>
</feature>
<organism evidence="12 13">
    <name type="scientific">Eshraghiella crossota DSM 2876</name>
    <dbReference type="NCBI Taxonomy" id="511680"/>
    <lineage>
        <taxon>Bacteria</taxon>
        <taxon>Bacillati</taxon>
        <taxon>Bacillota</taxon>
        <taxon>Clostridia</taxon>
        <taxon>Lachnospirales</taxon>
        <taxon>Lachnospiraceae</taxon>
        <taxon>Eshraghiella</taxon>
    </lineage>
</organism>
<dbReference type="Pfam" id="PF00085">
    <property type="entry name" value="Thioredoxin"/>
    <property type="match status" value="1"/>
</dbReference>
<comment type="caution">
    <text evidence="12">The sequence shown here is derived from an EMBL/GenBank/DDBJ whole genome shotgun (WGS) entry which is preliminary data.</text>
</comment>
<dbReference type="HOGENOM" id="CLU_090389_10_4_9"/>
<dbReference type="PANTHER" id="PTHR45663:SF11">
    <property type="entry name" value="GEO12009P1"/>
    <property type="match status" value="1"/>
</dbReference>
<evidence type="ECO:0000256" key="5">
    <source>
        <dbReference type="ARBA" id="ARBA00023157"/>
    </source>
</evidence>
<dbReference type="InterPro" id="IPR017937">
    <property type="entry name" value="Thioredoxin_CS"/>
</dbReference>
<dbReference type="InterPro" id="IPR005746">
    <property type="entry name" value="Thioredoxin"/>
</dbReference>
<evidence type="ECO:0000256" key="2">
    <source>
        <dbReference type="ARBA" id="ARBA00020570"/>
    </source>
</evidence>
<evidence type="ECO:0000256" key="6">
    <source>
        <dbReference type="ARBA" id="ARBA00023284"/>
    </source>
</evidence>
<feature type="active site" description="Nucleophile" evidence="9">
    <location>
        <position position="34"/>
    </location>
</feature>
<feature type="disulfide bond" description="Redox-active" evidence="10">
    <location>
        <begin position="31"/>
        <end position="34"/>
    </location>
</feature>
<keyword evidence="4" id="KW-0249">Electron transport</keyword>
<dbReference type="PIRSF" id="PIRSF000077">
    <property type="entry name" value="Thioredoxin"/>
    <property type="match status" value="1"/>
</dbReference>
<proteinExistence type="inferred from homology"/>
<dbReference type="STRING" id="45851.BHV86_05610"/>
<accession>D4RZP3</accession>
<dbReference type="FunFam" id="3.40.30.10:FF:000001">
    <property type="entry name" value="Thioredoxin"/>
    <property type="match status" value="1"/>
</dbReference>
<evidence type="ECO:0000313" key="13">
    <source>
        <dbReference type="Proteomes" id="UP000006238"/>
    </source>
</evidence>
<protein>
    <recommendedName>
        <fullName evidence="2 7">Thioredoxin</fullName>
    </recommendedName>
</protein>
<keyword evidence="3" id="KW-0813">Transport</keyword>
<keyword evidence="13" id="KW-1185">Reference proteome</keyword>
<dbReference type="AlphaFoldDB" id="D4RZP3"/>
<dbReference type="GeneID" id="98917465"/>
<dbReference type="InterPro" id="IPR036249">
    <property type="entry name" value="Thioredoxin-like_sf"/>
</dbReference>
<gene>
    <name evidence="12" type="primary">trxA</name>
    <name evidence="12" type="ORF">BUTYVIB_01300</name>
</gene>
<dbReference type="PROSITE" id="PS00194">
    <property type="entry name" value="THIOREDOXIN_1"/>
    <property type="match status" value="1"/>
</dbReference>
<dbReference type="SUPFAM" id="SSF52833">
    <property type="entry name" value="Thioredoxin-like"/>
    <property type="match status" value="1"/>
</dbReference>
<dbReference type="CDD" id="cd02947">
    <property type="entry name" value="TRX_family"/>
    <property type="match status" value="1"/>
</dbReference>
<dbReference type="GO" id="GO:0045454">
    <property type="term" value="P:cell redox homeostasis"/>
    <property type="evidence" value="ECO:0007669"/>
    <property type="project" value="TreeGrafter"/>
</dbReference>
<keyword evidence="6 10" id="KW-0676">Redox-active center</keyword>
<dbReference type="RefSeq" id="WP_005602782.1">
    <property type="nucleotide sequence ID" value="NZ_GG663524.1"/>
</dbReference>
<dbReference type="EMBL" id="ABWN01000029">
    <property type="protein sequence ID" value="EFF68467.1"/>
    <property type="molecule type" value="Genomic_DNA"/>
</dbReference>
<dbReference type="GO" id="GO:0015035">
    <property type="term" value="F:protein-disulfide reductase activity"/>
    <property type="evidence" value="ECO:0007669"/>
    <property type="project" value="UniProtKB-UniRule"/>
</dbReference>
<evidence type="ECO:0000259" key="11">
    <source>
        <dbReference type="PROSITE" id="PS51352"/>
    </source>
</evidence>
<sequence length="102" mass="11542">MMLKHVSVEDFEDEVLKSDVKVLVDFYADWCGPCKMMAPVLEEIAENNNGFKIVKLNVDENMSIAEKYNIMSIPALFVFDKGEVVNKSIGLISKNEVLDLLK</sequence>
<comment type="similarity">
    <text evidence="1 8">Belongs to the thioredoxin family.</text>
</comment>
<evidence type="ECO:0000256" key="3">
    <source>
        <dbReference type="ARBA" id="ARBA00022448"/>
    </source>
</evidence>
<evidence type="ECO:0000256" key="4">
    <source>
        <dbReference type="ARBA" id="ARBA00022982"/>
    </source>
</evidence>
<dbReference type="InterPro" id="IPR013766">
    <property type="entry name" value="Thioredoxin_domain"/>
</dbReference>
<name>D4RZP3_9FIRM</name>
<evidence type="ECO:0000256" key="10">
    <source>
        <dbReference type="PIRSR" id="PIRSR000077-4"/>
    </source>
</evidence>
<feature type="site" description="Contributes to redox potential value" evidence="9">
    <location>
        <position position="32"/>
    </location>
</feature>
<reference evidence="12 13" key="1">
    <citation type="submission" date="2010-02" db="EMBL/GenBank/DDBJ databases">
        <authorList>
            <person name="Weinstock G."/>
            <person name="Sodergren E."/>
            <person name="Clifton S."/>
            <person name="Fulton L."/>
            <person name="Fulton B."/>
            <person name="Courtney L."/>
            <person name="Fronick C."/>
            <person name="Harrison M."/>
            <person name="Strong C."/>
            <person name="Farmer C."/>
            <person name="Delahaunty K."/>
            <person name="Markovic C."/>
            <person name="Hall O."/>
            <person name="Minx P."/>
            <person name="Tomlinson C."/>
            <person name="Mitreva M."/>
            <person name="Nelson J."/>
            <person name="Hou S."/>
            <person name="Wollam A."/>
            <person name="Pepin K.H."/>
            <person name="Johnson M."/>
            <person name="Bhonagiri V."/>
            <person name="Zhang X."/>
            <person name="Suruliraj S."/>
            <person name="Warren W."/>
            <person name="Chinwalla A."/>
            <person name="Mardis E.R."/>
            <person name="Wilson R.K."/>
        </authorList>
    </citation>
    <scope>NUCLEOTIDE SEQUENCE [LARGE SCALE GENOMIC DNA]</scope>
    <source>
        <strain evidence="12 13">DSM 2876</strain>
    </source>
</reference>
<dbReference type="PRINTS" id="PR00421">
    <property type="entry name" value="THIOREDOXIN"/>
</dbReference>
<dbReference type="PROSITE" id="PS51352">
    <property type="entry name" value="THIOREDOXIN_2"/>
    <property type="match status" value="1"/>
</dbReference>
<dbReference type="NCBIfam" id="TIGR01068">
    <property type="entry name" value="thioredoxin"/>
    <property type="match status" value="1"/>
</dbReference>
<dbReference type="Gene3D" id="3.40.30.10">
    <property type="entry name" value="Glutaredoxin"/>
    <property type="match status" value="1"/>
</dbReference>
<feature type="site" description="Deprotonates C-terminal active site Cys" evidence="9">
    <location>
        <position position="25"/>
    </location>
</feature>
<evidence type="ECO:0000256" key="9">
    <source>
        <dbReference type="PIRSR" id="PIRSR000077-1"/>
    </source>
</evidence>
<evidence type="ECO:0000256" key="1">
    <source>
        <dbReference type="ARBA" id="ARBA00008987"/>
    </source>
</evidence>
<evidence type="ECO:0000256" key="8">
    <source>
        <dbReference type="PIRNR" id="PIRNR000077"/>
    </source>
</evidence>
<dbReference type="GO" id="GO:0005829">
    <property type="term" value="C:cytosol"/>
    <property type="evidence" value="ECO:0007669"/>
    <property type="project" value="TreeGrafter"/>
</dbReference>
<keyword evidence="5 10" id="KW-1015">Disulfide bond</keyword>